<dbReference type="GO" id="GO:0008237">
    <property type="term" value="F:metallopeptidase activity"/>
    <property type="evidence" value="ECO:0007669"/>
    <property type="project" value="InterPro"/>
</dbReference>
<feature type="chain" id="PRO_5041969818" evidence="3">
    <location>
        <begin position="24"/>
        <end position="556"/>
    </location>
</feature>
<keyword evidence="3" id="KW-0732">Signal</keyword>
<dbReference type="EMBL" id="CP059733">
    <property type="protein sequence ID" value="WDE05231.1"/>
    <property type="molecule type" value="Genomic_DNA"/>
</dbReference>
<evidence type="ECO:0000313" key="6">
    <source>
        <dbReference type="Proteomes" id="UP000032352"/>
    </source>
</evidence>
<proteinExistence type="predicted"/>
<feature type="domain" description="Peptidase M1 membrane alanine aminopeptidase" evidence="4">
    <location>
        <begin position="302"/>
        <end position="478"/>
    </location>
</feature>
<name>A0AAE9Z1T2_9GAMM</name>
<feature type="binding site" evidence="2">
    <location>
        <position position="343"/>
    </location>
    <ligand>
        <name>Zn(2+)</name>
        <dbReference type="ChEBI" id="CHEBI:29105"/>
        <note>catalytic</note>
    </ligand>
</feature>
<dbReference type="Gene3D" id="1.10.390.10">
    <property type="entry name" value="Neutral Protease Domain 2"/>
    <property type="match status" value="1"/>
</dbReference>
<feature type="active site" description="Proton acceptor" evidence="1">
    <location>
        <position position="344"/>
    </location>
</feature>
<feature type="binding site" evidence="2">
    <location>
        <position position="366"/>
    </location>
    <ligand>
        <name>Zn(2+)</name>
        <dbReference type="ChEBI" id="CHEBI:29105"/>
        <note>catalytic</note>
    </ligand>
</feature>
<dbReference type="SUPFAM" id="SSF55486">
    <property type="entry name" value="Metalloproteases ('zincins'), catalytic domain"/>
    <property type="match status" value="1"/>
</dbReference>
<dbReference type="CDD" id="cd09603">
    <property type="entry name" value="M1_APN_like"/>
    <property type="match status" value="1"/>
</dbReference>
<dbReference type="InterPro" id="IPR034015">
    <property type="entry name" value="M1_LTA4H"/>
</dbReference>
<evidence type="ECO:0000256" key="2">
    <source>
        <dbReference type="PIRSR" id="PIRSR634015-3"/>
    </source>
</evidence>
<feature type="binding site" evidence="2">
    <location>
        <position position="347"/>
    </location>
    <ligand>
        <name>Zn(2+)</name>
        <dbReference type="ChEBI" id="CHEBI:29105"/>
        <note>catalytic</note>
    </ligand>
</feature>
<organism evidence="5 6">
    <name type="scientific">Thalassomonas viridans</name>
    <dbReference type="NCBI Taxonomy" id="137584"/>
    <lineage>
        <taxon>Bacteria</taxon>
        <taxon>Pseudomonadati</taxon>
        <taxon>Pseudomonadota</taxon>
        <taxon>Gammaproteobacteria</taxon>
        <taxon>Alteromonadales</taxon>
        <taxon>Colwelliaceae</taxon>
        <taxon>Thalassomonas</taxon>
    </lineage>
</organism>
<keyword evidence="2" id="KW-0479">Metal-binding</keyword>
<dbReference type="PANTHER" id="PTHR45726">
    <property type="entry name" value="LEUKOTRIENE A-4 HYDROLASE"/>
    <property type="match status" value="1"/>
</dbReference>
<dbReference type="RefSeq" id="WP_044840950.1">
    <property type="nucleotide sequence ID" value="NZ_CP059733.1"/>
</dbReference>
<evidence type="ECO:0000259" key="4">
    <source>
        <dbReference type="Pfam" id="PF01433"/>
    </source>
</evidence>
<dbReference type="SUPFAM" id="SSF63737">
    <property type="entry name" value="Leukotriene A4 hydrolase N-terminal domain"/>
    <property type="match status" value="1"/>
</dbReference>
<evidence type="ECO:0000313" key="5">
    <source>
        <dbReference type="EMBL" id="WDE05231.1"/>
    </source>
</evidence>
<dbReference type="KEGG" id="tvd:SG34_028725"/>
<dbReference type="Gene3D" id="2.60.40.1730">
    <property type="entry name" value="tricorn interacting facor f3 domain"/>
    <property type="match status" value="1"/>
</dbReference>
<dbReference type="InterPro" id="IPR042097">
    <property type="entry name" value="Aminopeptidase_N-like_N_sf"/>
</dbReference>
<keyword evidence="2" id="KW-0862">Zinc</keyword>
<feature type="active site" description="Proton donor" evidence="1">
    <location>
        <position position="418"/>
    </location>
</feature>
<gene>
    <name evidence="5" type="ORF">SG34_028725</name>
</gene>
<feature type="signal peptide" evidence="3">
    <location>
        <begin position="1"/>
        <end position="23"/>
    </location>
</feature>
<reference evidence="5 6" key="2">
    <citation type="journal article" date="2022" name="Mar. Drugs">
        <title>Bioassay-Guided Fractionation Leads to the Detection of Cholic Acid Generated by the Rare Thalassomonas sp.</title>
        <authorList>
            <person name="Pheiffer F."/>
            <person name="Schneider Y.K."/>
            <person name="Hansen E.H."/>
            <person name="Andersen J.H."/>
            <person name="Isaksson J."/>
            <person name="Busche T."/>
            <person name="R C."/>
            <person name="Kalinowski J."/>
            <person name="Zyl L.V."/>
            <person name="Trindade M."/>
        </authorList>
    </citation>
    <scope>NUCLEOTIDE SEQUENCE [LARGE SCALE GENOMIC DNA]</scope>
    <source>
        <strain evidence="5 6">XOM25</strain>
    </source>
</reference>
<evidence type="ECO:0000256" key="3">
    <source>
        <dbReference type="SAM" id="SignalP"/>
    </source>
</evidence>
<dbReference type="GO" id="GO:0008270">
    <property type="term" value="F:zinc ion binding"/>
    <property type="evidence" value="ECO:0007669"/>
    <property type="project" value="InterPro"/>
</dbReference>
<accession>A0AAE9Z1T2</accession>
<dbReference type="AlphaFoldDB" id="A0AAE9Z1T2"/>
<dbReference type="InterPro" id="IPR027268">
    <property type="entry name" value="Peptidase_M4/M1_CTD_sf"/>
</dbReference>
<protein>
    <submittedName>
        <fullName evidence="5">M1 family metallopeptidase</fullName>
    </submittedName>
</protein>
<dbReference type="Proteomes" id="UP000032352">
    <property type="component" value="Chromosome"/>
</dbReference>
<sequence>MKNILPGLALLAMATLFSPFSPAKDVFKQGQDISRQDRLRGSVTPERAWWDLMHYHLDISVDPKKQFISGTNTMSYRVLSAGQRLQLELQPPMVLESVSQDGEALKVERDGYSYFITPGKAQEKGEEYQLVLTFSGQPLVAENPPWDGGITWQKDSRGNDFIASAVQGVGASVWWPNKDHAYDEPDNGVLISVEVPEHLMDVSNGRLIKIEEHPGRQSKTYHWQVNSPISNYGININIGDYVHFGEVYQGELGPLDLDYYVLRDNLAKAKKHFQDARRTIEAFEYWFGPYPFYEDGFKLVEAPYLGMEHQSSVTYGNGYQKGYKGRDRSGTGWGLEFDFIIVHEAGHEWFANNITHRDIADMWIHESFTNYSENLFVEYFYGKQAGGEYSRGTRQNVLNDKPIIGVYNANREGSFDMYPKGGNMLHTIRQVVDDDVLWRKILRGLNRDFYHKTVSGRQVEQYMTRHSGKDLTKIFDQYLRDVRVPVLEYFVKGKVMKFRWSNTVDGFDMPVKAIIGGEPLWLTPVNAWSEFELKTPDAKVEIDSNFYISVLNILGN</sequence>
<comment type="cofactor">
    <cofactor evidence="2">
        <name>Zn(2+)</name>
        <dbReference type="ChEBI" id="CHEBI:29105"/>
    </cofactor>
    <text evidence="2">Binds 1 zinc ion per subunit.</text>
</comment>
<dbReference type="PANTHER" id="PTHR45726:SF3">
    <property type="entry name" value="LEUKOTRIENE A-4 HYDROLASE"/>
    <property type="match status" value="1"/>
</dbReference>
<dbReference type="Pfam" id="PF01433">
    <property type="entry name" value="Peptidase_M1"/>
    <property type="match status" value="1"/>
</dbReference>
<evidence type="ECO:0000256" key="1">
    <source>
        <dbReference type="PIRSR" id="PIRSR634015-1"/>
    </source>
</evidence>
<dbReference type="InterPro" id="IPR014782">
    <property type="entry name" value="Peptidase_M1_dom"/>
</dbReference>
<reference evidence="5 6" key="1">
    <citation type="journal article" date="2015" name="Genome Announc.">
        <title>Draft Genome Sequences of Marine Isolates of Thalassomonas viridans and Thalassomonas actiniarum.</title>
        <authorList>
            <person name="Olonade I."/>
            <person name="van Zyl L.J."/>
            <person name="Trindade M."/>
        </authorList>
    </citation>
    <scope>NUCLEOTIDE SEQUENCE [LARGE SCALE GENOMIC DNA]</scope>
    <source>
        <strain evidence="5 6">XOM25</strain>
    </source>
</reference>
<keyword evidence="6" id="KW-1185">Reference proteome</keyword>